<keyword evidence="4" id="KW-0547">Nucleotide-binding</keyword>
<gene>
    <name evidence="9" type="primary">PAK4</name>
</gene>
<evidence type="ECO:0000313" key="9">
    <source>
        <dbReference type="Ensembl" id="ENSPTXP00000016354.1"/>
    </source>
</evidence>
<evidence type="ECO:0000256" key="5">
    <source>
        <dbReference type="ARBA" id="ARBA00022777"/>
    </source>
</evidence>
<dbReference type="GO" id="GO:0005524">
    <property type="term" value="F:ATP binding"/>
    <property type="evidence" value="ECO:0007669"/>
    <property type="project" value="UniProtKB-KW"/>
</dbReference>
<dbReference type="InterPro" id="IPR036936">
    <property type="entry name" value="CRIB_dom_sf"/>
</dbReference>
<dbReference type="AlphaFoldDB" id="A0A670YZD7"/>
<keyword evidence="3" id="KW-0808">Transferase</keyword>
<keyword evidence="2" id="KW-0723">Serine/threonine-protein kinase</keyword>
<evidence type="ECO:0000256" key="4">
    <source>
        <dbReference type="ARBA" id="ARBA00022741"/>
    </source>
</evidence>
<dbReference type="Pfam" id="PF00786">
    <property type="entry name" value="PBD"/>
    <property type="match status" value="1"/>
</dbReference>
<evidence type="ECO:0000313" key="10">
    <source>
        <dbReference type="Proteomes" id="UP000472273"/>
    </source>
</evidence>
<dbReference type="FunFam" id="3.90.810.10:FF:000002">
    <property type="entry name" value="Non-specific serine/threonine protein kinase"/>
    <property type="match status" value="1"/>
</dbReference>
<feature type="region of interest" description="Disordered" evidence="7">
    <location>
        <begin position="1"/>
        <end position="24"/>
    </location>
</feature>
<dbReference type="InterPro" id="IPR000095">
    <property type="entry name" value="CRIB_dom"/>
</dbReference>
<dbReference type="InterPro" id="IPR033923">
    <property type="entry name" value="PAK_BD"/>
</dbReference>
<organism evidence="9 10">
    <name type="scientific">Pseudonaja textilis</name>
    <name type="common">Eastern brown snake</name>
    <dbReference type="NCBI Taxonomy" id="8673"/>
    <lineage>
        <taxon>Eukaryota</taxon>
        <taxon>Metazoa</taxon>
        <taxon>Chordata</taxon>
        <taxon>Craniata</taxon>
        <taxon>Vertebrata</taxon>
        <taxon>Euteleostomi</taxon>
        <taxon>Lepidosauria</taxon>
        <taxon>Squamata</taxon>
        <taxon>Bifurcata</taxon>
        <taxon>Unidentata</taxon>
        <taxon>Episquamata</taxon>
        <taxon>Toxicofera</taxon>
        <taxon>Serpentes</taxon>
        <taxon>Colubroidea</taxon>
        <taxon>Elapidae</taxon>
        <taxon>Hydrophiinae</taxon>
        <taxon>Pseudonaja</taxon>
    </lineage>
</organism>
<reference evidence="9" key="2">
    <citation type="submission" date="2025-09" db="UniProtKB">
        <authorList>
            <consortium name="Ensembl"/>
        </authorList>
    </citation>
    <scope>IDENTIFICATION</scope>
</reference>
<dbReference type="SMART" id="SM00285">
    <property type="entry name" value="PBD"/>
    <property type="match status" value="1"/>
</dbReference>
<sequence>GRRKPLDFPSRPPPHPPFTWKPAGEGFTASTPFFENNNKKPPTPSLFLLVGLLANITMFTKKKKRIEISAPSNFEHRVHTGYDQQEQKFTGLPRQWQARVPTLELALGTQAVAFQRGHGA</sequence>
<protein>
    <recommendedName>
        <fullName evidence="1">non-specific serine/threonine protein kinase</fullName>
        <ecNumber evidence="1">2.7.11.1</ecNumber>
    </recommendedName>
</protein>
<evidence type="ECO:0000256" key="6">
    <source>
        <dbReference type="ARBA" id="ARBA00022840"/>
    </source>
</evidence>
<dbReference type="PROSITE" id="PS50108">
    <property type="entry name" value="CRIB"/>
    <property type="match status" value="1"/>
</dbReference>
<dbReference type="Gene3D" id="3.90.810.10">
    <property type="entry name" value="CRIB domain"/>
    <property type="match status" value="1"/>
</dbReference>
<feature type="compositionally biased region" description="Pro residues" evidence="7">
    <location>
        <begin position="10"/>
        <end position="19"/>
    </location>
</feature>
<dbReference type="EC" id="2.7.11.1" evidence="1"/>
<name>A0A670YZD7_PSETE</name>
<reference evidence="9" key="1">
    <citation type="submission" date="2025-08" db="UniProtKB">
        <authorList>
            <consortium name="Ensembl"/>
        </authorList>
    </citation>
    <scope>IDENTIFICATION</scope>
</reference>
<keyword evidence="5" id="KW-0418">Kinase</keyword>
<evidence type="ECO:0000256" key="1">
    <source>
        <dbReference type="ARBA" id="ARBA00012513"/>
    </source>
</evidence>
<proteinExistence type="predicted"/>
<dbReference type="GeneTree" id="ENSGT00940000159792"/>
<accession>A0A670YZD7</accession>
<dbReference type="Proteomes" id="UP000472273">
    <property type="component" value="Unplaced"/>
</dbReference>
<keyword evidence="10" id="KW-1185">Reference proteome</keyword>
<evidence type="ECO:0000256" key="2">
    <source>
        <dbReference type="ARBA" id="ARBA00022527"/>
    </source>
</evidence>
<keyword evidence="6" id="KW-0067">ATP-binding</keyword>
<evidence type="ECO:0000259" key="8">
    <source>
        <dbReference type="PROSITE" id="PS50108"/>
    </source>
</evidence>
<dbReference type="GO" id="GO:0004674">
    <property type="term" value="F:protein serine/threonine kinase activity"/>
    <property type="evidence" value="ECO:0007669"/>
    <property type="project" value="UniProtKB-KW"/>
</dbReference>
<feature type="domain" description="CRIB" evidence="8">
    <location>
        <begin position="68"/>
        <end position="81"/>
    </location>
</feature>
<evidence type="ECO:0000256" key="7">
    <source>
        <dbReference type="SAM" id="MobiDB-lite"/>
    </source>
</evidence>
<dbReference type="Ensembl" id="ENSPTXT00000016859.1">
    <property type="protein sequence ID" value="ENSPTXP00000016354.1"/>
    <property type="gene ID" value="ENSPTXG00000011316.1"/>
</dbReference>
<dbReference type="CDD" id="cd01093">
    <property type="entry name" value="CRIB_PAK_like"/>
    <property type="match status" value="1"/>
</dbReference>
<evidence type="ECO:0000256" key="3">
    <source>
        <dbReference type="ARBA" id="ARBA00022679"/>
    </source>
</evidence>